<dbReference type="PANTHER" id="PTHR42736:SF1">
    <property type="entry name" value="PROTEIN-GLUTAMINE GAMMA-GLUTAMYLTRANSFERASE"/>
    <property type="match status" value="1"/>
</dbReference>
<evidence type="ECO:0000313" key="4">
    <source>
        <dbReference type="EMBL" id="QLK01537.1"/>
    </source>
</evidence>
<feature type="transmembrane region" description="Helical" evidence="2">
    <location>
        <begin position="127"/>
        <end position="145"/>
    </location>
</feature>
<keyword evidence="2" id="KW-0472">Membrane</keyword>
<dbReference type="Pfam" id="PF01841">
    <property type="entry name" value="Transglut_core"/>
    <property type="match status" value="1"/>
</dbReference>
<feature type="transmembrane region" description="Helical" evidence="2">
    <location>
        <begin position="196"/>
        <end position="219"/>
    </location>
</feature>
<feature type="transmembrane region" description="Helical" evidence="2">
    <location>
        <begin position="590"/>
        <end position="613"/>
    </location>
</feature>
<keyword evidence="2" id="KW-1133">Transmembrane helix</keyword>
<reference evidence="4" key="1">
    <citation type="submission" date="2020-08" db="EMBL/GenBank/DDBJ databases">
        <title>A bifunctional nitrone conjugated secondary metabolite targeting the ribosome.</title>
        <authorList>
            <person name="Limbrick E.M."/>
            <person name="Graf M."/>
            <person name="Derewacz D.K."/>
            <person name="Nguyen F."/>
            <person name="Spraggins J.M."/>
            <person name="Wieland M."/>
            <person name="Ynigez-Gutierrez A.E."/>
            <person name="Reisman B.J."/>
            <person name="Zinshteyn B."/>
            <person name="McCulloch K."/>
            <person name="Iverson T.M."/>
            <person name="Green R."/>
            <person name="Wilson D.N."/>
            <person name="Bachmann B.O."/>
        </authorList>
    </citation>
    <scope>NUCLEOTIDE SEQUENCE</scope>
    <source>
        <strain evidence="4">Africana</strain>
    </source>
</reference>
<dbReference type="Pfam" id="PF11992">
    <property type="entry name" value="TgpA_N"/>
    <property type="match status" value="1"/>
</dbReference>
<dbReference type="SMART" id="SM00460">
    <property type="entry name" value="TGc"/>
    <property type="match status" value="1"/>
</dbReference>
<dbReference type="AlphaFoldDB" id="A0A7D6CHG9"/>
<feature type="transmembrane region" description="Helical" evidence="2">
    <location>
        <begin position="12"/>
        <end position="35"/>
    </location>
</feature>
<evidence type="ECO:0000259" key="3">
    <source>
        <dbReference type="SMART" id="SM00460"/>
    </source>
</evidence>
<evidence type="ECO:0000256" key="1">
    <source>
        <dbReference type="SAM" id="MobiDB-lite"/>
    </source>
</evidence>
<organism evidence="4">
    <name type="scientific">Micromonospora carbonacea</name>
    <dbReference type="NCBI Taxonomy" id="47853"/>
    <lineage>
        <taxon>Bacteria</taxon>
        <taxon>Bacillati</taxon>
        <taxon>Actinomycetota</taxon>
        <taxon>Actinomycetes</taxon>
        <taxon>Micromonosporales</taxon>
        <taxon>Micromonosporaceae</taxon>
        <taxon>Micromonospora</taxon>
    </lineage>
</organism>
<dbReference type="PANTHER" id="PTHR42736">
    <property type="entry name" value="PROTEIN-GLUTAMINE GAMMA-GLUTAMYLTRANSFERASE"/>
    <property type="match status" value="1"/>
</dbReference>
<name>A0A7D6CHG9_9ACTN</name>
<dbReference type="InterPro" id="IPR038765">
    <property type="entry name" value="Papain-like_cys_pep_sf"/>
</dbReference>
<keyword evidence="2" id="KW-0812">Transmembrane</keyword>
<feature type="transmembrane region" description="Helical" evidence="2">
    <location>
        <begin position="151"/>
        <end position="168"/>
    </location>
</feature>
<feature type="transmembrane region" description="Helical" evidence="2">
    <location>
        <begin position="42"/>
        <end position="60"/>
    </location>
</feature>
<evidence type="ECO:0000256" key="2">
    <source>
        <dbReference type="SAM" id="Phobius"/>
    </source>
</evidence>
<feature type="region of interest" description="Disordered" evidence="1">
    <location>
        <begin position="534"/>
        <end position="584"/>
    </location>
</feature>
<feature type="compositionally biased region" description="Basic and acidic residues" evidence="1">
    <location>
        <begin position="535"/>
        <end position="552"/>
    </location>
</feature>
<protein>
    <submittedName>
        <fullName evidence="4">Transglutaminase domain-containing protein</fullName>
    </submittedName>
</protein>
<proteinExistence type="predicted"/>
<accession>A0A7D6CHG9</accession>
<sequence>MVALTGVVLGRVYAGGLLTWLVVGAAVGSVLVSVAVRRLPSWLVAPLSVAGLAGFTAWSLRVSADAAGLPGSLVEVSADAARNGIPRLLTAMIPVEPSPDTVLVPLVAAWLAGLAGAEVALRAGRVLLGYLPPALLYAGALYVVGPNADPAIWPTVAFAAVAALGLAVPSGRPGAGGPDPTAGLAPGVRAAVRVRLAATAAAGLVVVVGLAALLGPVVAGRVDERPVDPRRYVEPPRVESLDENPLIRISGWALNPQQKLLEVATERPDAPPGGVGGPPGAGGGGSVRIRLAVLSDYDGVTWRVGATYRNAGRILPAAQPAPGATVQTVRQEITVADLSGRLLPAVATPREVGGVRVAYDPLTGTLIRPEGLTPGLRYTVTSAAERPDNNLLATANVPAGDEVARVLRVAEGVPDPVRRLAARIAEDNGAPYARAAAIEQFLAEHYRVVADAPSGHAYPNLNFFLFGPRDGGGQRGTSEQFAAAFAVLGRLSGLPTRVVVGFSSTGNGPVRAADAFAWPEVLFSGLGWVAFDPLPRPDDEPRPVEEDFRPAQEDPPPSEVPEPTLEPSGTPPAQAAPGRPVDSGGLSTPVLVGGGAGGLLLLVGAALAALVAMRRARSRARLSTGDPGRRIAGAWREVTDALRLAGRPVGGDLAATEVAERARAALADALADARAAGAAPPDLGELAGLLNQLAFAPGAAATEQADRAAALAGEYVAALRAARPWWRRLLWSVHPGPLRWRP</sequence>
<dbReference type="SUPFAM" id="SSF54001">
    <property type="entry name" value="Cysteine proteinases"/>
    <property type="match status" value="1"/>
</dbReference>
<dbReference type="InterPro" id="IPR002931">
    <property type="entry name" value="Transglutaminase-like"/>
</dbReference>
<feature type="domain" description="Transglutaminase-like" evidence="3">
    <location>
        <begin position="470"/>
        <end position="535"/>
    </location>
</feature>
<dbReference type="EMBL" id="CP058905">
    <property type="protein sequence ID" value="QLK01537.1"/>
    <property type="molecule type" value="Genomic_DNA"/>
</dbReference>
<dbReference type="InterPro" id="IPR021878">
    <property type="entry name" value="TgpA_N"/>
</dbReference>
<gene>
    <name evidence="4" type="ORF">HZU44_19205</name>
</gene>
<dbReference type="Gene3D" id="3.10.620.30">
    <property type="match status" value="1"/>
</dbReference>
<feature type="transmembrane region" description="Helical" evidence="2">
    <location>
        <begin position="102"/>
        <end position="120"/>
    </location>
</feature>
<dbReference type="InterPro" id="IPR052901">
    <property type="entry name" value="Bact_TGase-like"/>
</dbReference>